<sequence>MHLPRLRPPRPHRSDTPRRPPPPQPPGPPRTGAQPERPPVRPDPLPLPPLLRDRTQGRSREPPPRVAQGSPTGEPSHTGGRPGEPDRAPGWTPPSTIPTPEGPHRTPRSPPPWARGHPKPLRVAQEDRLEAPRVPLPIFQKMSEIPPITGR</sequence>
<feature type="compositionally biased region" description="Basic and acidic residues" evidence="1">
    <location>
        <begin position="51"/>
        <end position="63"/>
    </location>
</feature>
<organism evidence="2 3">
    <name type="scientific">Gordonia oryzae</name>
    <dbReference type="NCBI Taxonomy" id="2487349"/>
    <lineage>
        <taxon>Bacteria</taxon>
        <taxon>Bacillati</taxon>
        <taxon>Actinomycetota</taxon>
        <taxon>Actinomycetes</taxon>
        <taxon>Mycobacteriales</taxon>
        <taxon>Gordoniaceae</taxon>
        <taxon>Gordonia</taxon>
    </lineage>
</organism>
<proteinExistence type="predicted"/>
<protein>
    <submittedName>
        <fullName evidence="2">Uncharacterized protein</fullName>
    </submittedName>
</protein>
<reference evidence="2 3" key="1">
    <citation type="submission" date="2018-11" db="EMBL/GenBank/DDBJ databases">
        <title>Draft genome sequence of Gordonia sp. RS15-1S isolated from rice stems.</title>
        <authorList>
            <person name="Muangham S."/>
        </authorList>
    </citation>
    <scope>NUCLEOTIDE SEQUENCE [LARGE SCALE GENOMIC DNA]</scope>
    <source>
        <strain evidence="2 3">RS15-1S</strain>
    </source>
</reference>
<evidence type="ECO:0000313" key="2">
    <source>
        <dbReference type="EMBL" id="RPA65799.1"/>
    </source>
</evidence>
<name>A0A3N4GS48_9ACTN</name>
<dbReference type="EMBL" id="RKMH01000002">
    <property type="protein sequence ID" value="RPA65799.1"/>
    <property type="molecule type" value="Genomic_DNA"/>
</dbReference>
<feature type="compositionally biased region" description="Pro residues" evidence="1">
    <location>
        <begin position="19"/>
        <end position="29"/>
    </location>
</feature>
<feature type="compositionally biased region" description="Pro residues" evidence="1">
    <location>
        <begin position="91"/>
        <end position="101"/>
    </location>
</feature>
<accession>A0A3N4GS48</accession>
<gene>
    <name evidence="2" type="ORF">EF294_03420</name>
</gene>
<feature type="compositionally biased region" description="Basic residues" evidence="1">
    <location>
        <begin position="1"/>
        <end position="11"/>
    </location>
</feature>
<comment type="caution">
    <text evidence="2">The sequence shown here is derived from an EMBL/GenBank/DDBJ whole genome shotgun (WGS) entry which is preliminary data.</text>
</comment>
<evidence type="ECO:0000256" key="1">
    <source>
        <dbReference type="SAM" id="MobiDB-lite"/>
    </source>
</evidence>
<dbReference type="Proteomes" id="UP000267536">
    <property type="component" value="Unassembled WGS sequence"/>
</dbReference>
<dbReference type="AlphaFoldDB" id="A0A3N4GS48"/>
<evidence type="ECO:0000313" key="3">
    <source>
        <dbReference type="Proteomes" id="UP000267536"/>
    </source>
</evidence>
<keyword evidence="3" id="KW-1185">Reference proteome</keyword>
<feature type="region of interest" description="Disordered" evidence="1">
    <location>
        <begin position="1"/>
        <end position="135"/>
    </location>
</feature>